<name>A0A829YL70_9GAMM</name>
<keyword evidence="2" id="KW-1185">Reference proteome</keyword>
<organism evidence="1 2">
    <name type="scientific">Steroidobacter agaridevorans</name>
    <dbReference type="NCBI Taxonomy" id="2695856"/>
    <lineage>
        <taxon>Bacteria</taxon>
        <taxon>Pseudomonadati</taxon>
        <taxon>Pseudomonadota</taxon>
        <taxon>Gammaproteobacteria</taxon>
        <taxon>Steroidobacterales</taxon>
        <taxon>Steroidobacteraceae</taxon>
        <taxon>Steroidobacter</taxon>
    </lineage>
</organism>
<gene>
    <name evidence="1" type="ORF">GCM10011487_55720</name>
</gene>
<dbReference type="Proteomes" id="UP000445000">
    <property type="component" value="Unassembled WGS sequence"/>
</dbReference>
<evidence type="ECO:0000313" key="2">
    <source>
        <dbReference type="Proteomes" id="UP000445000"/>
    </source>
</evidence>
<sequence>MILGLRFTVAAAAAVGRIIAAARTGSSARSEDIKLNRLSSHNRPYDACMAFTIYNGLAAAMLNGAPTPESSEF</sequence>
<dbReference type="EMBL" id="BLJN01000006">
    <property type="protein sequence ID" value="GFE83572.1"/>
    <property type="molecule type" value="Genomic_DNA"/>
</dbReference>
<evidence type="ECO:0000313" key="1">
    <source>
        <dbReference type="EMBL" id="GFE83572.1"/>
    </source>
</evidence>
<accession>A0A829YL70</accession>
<dbReference type="AlphaFoldDB" id="A0A829YL70"/>
<protein>
    <submittedName>
        <fullName evidence="1">Uncharacterized protein</fullName>
    </submittedName>
</protein>
<comment type="caution">
    <text evidence="1">The sequence shown here is derived from an EMBL/GenBank/DDBJ whole genome shotgun (WGS) entry which is preliminary data.</text>
</comment>
<proteinExistence type="predicted"/>
<reference evidence="2" key="1">
    <citation type="submission" date="2020-01" db="EMBL/GenBank/DDBJ databases">
        <title>'Steroidobacter agaridevorans' sp. nov., agar-degrading bacteria isolated from rhizosphere soils.</title>
        <authorList>
            <person name="Ikenaga M."/>
            <person name="Kataoka M."/>
            <person name="Murouchi A."/>
            <person name="Katsuragi S."/>
            <person name="Sakai M."/>
        </authorList>
    </citation>
    <scope>NUCLEOTIDE SEQUENCE [LARGE SCALE GENOMIC DNA]</scope>
    <source>
        <strain evidence="2">YU21-B</strain>
    </source>
</reference>